<name>A0A7S3DDX1_9EUKA</name>
<dbReference type="Gene3D" id="3.40.50.1820">
    <property type="entry name" value="alpha/beta hydrolase"/>
    <property type="match status" value="2"/>
</dbReference>
<sequence>MRGLFFCSFALFLLAIPCVVCSDRLNEYGVDKENVAVAGISSGGFMSVQLHVIFSSLFRGAGVTAGGPFGCAGGVVSTALTACMSTPSLISVDALVTATAAKATDGLIANPSFLKGSQVFLFSGTKDTVVDQGVVKKLQSYYERFGADIETMYDVESEHAHITSNYGNECGHLGSPYINNCGIDVSGKIMQKLFGGDLYPPVNASDDSLHAFDQSEFTTVFTTTQIGLGDRGFVYVPERCNRKDSKCKLLVALHGCEMGYDQIGKEYVQHVGYNEWAESNDMIVLYPQATTNTLNPNGCFDWWGYAGVNYATNQGTQVMAIKKMVDRVMN</sequence>
<keyword evidence="1" id="KW-0732">Signal</keyword>
<proteinExistence type="predicted"/>
<feature type="signal peptide" evidence="1">
    <location>
        <begin position="1"/>
        <end position="22"/>
    </location>
</feature>
<evidence type="ECO:0000313" key="2">
    <source>
        <dbReference type="EMBL" id="CAE0253194.1"/>
    </source>
</evidence>
<evidence type="ECO:0000256" key="1">
    <source>
        <dbReference type="SAM" id="SignalP"/>
    </source>
</evidence>
<dbReference type="PANTHER" id="PTHR42972">
    <property type="entry name" value="TOL-PAL SYSTEM PROTEIN TOLB"/>
    <property type="match status" value="1"/>
</dbReference>
<evidence type="ECO:0008006" key="3">
    <source>
        <dbReference type="Google" id="ProtNLM"/>
    </source>
</evidence>
<dbReference type="EMBL" id="HBIB01023513">
    <property type="protein sequence ID" value="CAE0253194.1"/>
    <property type="molecule type" value="Transcribed_RNA"/>
</dbReference>
<accession>A0A7S3DDX1</accession>
<dbReference type="SUPFAM" id="SSF53474">
    <property type="entry name" value="alpha/beta-Hydrolases"/>
    <property type="match status" value="1"/>
</dbReference>
<protein>
    <recommendedName>
        <fullName evidence="3">Polyhydroxybutyrate depolymerase</fullName>
    </recommendedName>
</protein>
<reference evidence="2" key="1">
    <citation type="submission" date="2021-01" db="EMBL/GenBank/DDBJ databases">
        <authorList>
            <person name="Corre E."/>
            <person name="Pelletier E."/>
            <person name="Niang G."/>
            <person name="Scheremetjew M."/>
            <person name="Finn R."/>
            <person name="Kale V."/>
            <person name="Holt S."/>
            <person name="Cochrane G."/>
            <person name="Meng A."/>
            <person name="Brown T."/>
            <person name="Cohen L."/>
        </authorList>
    </citation>
    <scope>NUCLEOTIDE SEQUENCE</scope>
    <source>
        <strain evidence="2">NIES-2562</strain>
    </source>
</reference>
<feature type="chain" id="PRO_5031393557" description="Polyhydroxybutyrate depolymerase" evidence="1">
    <location>
        <begin position="23"/>
        <end position="330"/>
    </location>
</feature>
<dbReference type="AlphaFoldDB" id="A0A7S3DDX1"/>
<dbReference type="InterPro" id="IPR029058">
    <property type="entry name" value="AB_hydrolase_fold"/>
</dbReference>
<dbReference type="PANTHER" id="PTHR42972:SF8">
    <property type="entry name" value="POLYHYDROXYBUTYRATE DEPOLYMERASE"/>
    <property type="match status" value="1"/>
</dbReference>
<gene>
    <name evidence="2" type="ORF">PBIL07802_LOCUS15428</name>
</gene>
<organism evidence="2">
    <name type="scientific">Palpitomonas bilix</name>
    <dbReference type="NCBI Taxonomy" id="652834"/>
    <lineage>
        <taxon>Eukaryota</taxon>
        <taxon>Eukaryota incertae sedis</taxon>
    </lineage>
</organism>